<keyword evidence="6" id="KW-1185">Reference proteome</keyword>
<organism evidence="5 6">
    <name type="scientific">Methanospirillum stamsii</name>
    <dbReference type="NCBI Taxonomy" id="1277351"/>
    <lineage>
        <taxon>Archaea</taxon>
        <taxon>Methanobacteriati</taxon>
        <taxon>Methanobacteriota</taxon>
        <taxon>Stenosarchaea group</taxon>
        <taxon>Methanomicrobia</taxon>
        <taxon>Methanomicrobiales</taxon>
        <taxon>Methanospirillaceae</taxon>
        <taxon>Methanospirillum</taxon>
    </lineage>
</organism>
<dbReference type="PANTHER" id="PTHR42997">
    <property type="entry name" value="HIT FAMILY HYDROLASE"/>
    <property type="match status" value="1"/>
</dbReference>
<dbReference type="PROSITE" id="PS51084">
    <property type="entry name" value="HIT_2"/>
    <property type="match status" value="1"/>
</dbReference>
<dbReference type="InterPro" id="IPR001310">
    <property type="entry name" value="Histidine_triad_HIT"/>
</dbReference>
<dbReference type="GeneID" id="97611413"/>
<dbReference type="AlphaFoldDB" id="A0A2V2MQ03"/>
<dbReference type="InterPro" id="IPR019808">
    <property type="entry name" value="Histidine_triad_CS"/>
</dbReference>
<dbReference type="OrthoDB" id="26806at2157"/>
<proteinExistence type="predicted"/>
<feature type="active site" description="Tele-AMP-histidine intermediate" evidence="1">
    <location>
        <position position="97"/>
    </location>
</feature>
<protein>
    <submittedName>
        <fullName evidence="5">HIT family protein</fullName>
    </submittedName>
</protein>
<evidence type="ECO:0000256" key="1">
    <source>
        <dbReference type="PIRSR" id="PIRSR601310-1"/>
    </source>
</evidence>
<name>A0A2V2MQ03_9EURY</name>
<dbReference type="RefSeq" id="WP_109942516.1">
    <property type="nucleotide sequence ID" value="NZ_CP176366.1"/>
</dbReference>
<feature type="short sequence motif" description="Histidine triad motif" evidence="2 3">
    <location>
        <begin position="95"/>
        <end position="99"/>
    </location>
</feature>
<evidence type="ECO:0000256" key="3">
    <source>
        <dbReference type="PROSITE-ProRule" id="PRU00464"/>
    </source>
</evidence>
<evidence type="ECO:0000256" key="2">
    <source>
        <dbReference type="PIRSR" id="PIRSR601310-3"/>
    </source>
</evidence>
<feature type="domain" description="HIT" evidence="4">
    <location>
        <begin position="4"/>
        <end position="110"/>
    </location>
</feature>
<comment type="caution">
    <text evidence="5">The sequence shown here is derived from an EMBL/GenBank/DDBJ whole genome shotgun (WGS) entry which is preliminary data.</text>
</comment>
<dbReference type="PRINTS" id="PR00332">
    <property type="entry name" value="HISTRIAD"/>
</dbReference>
<dbReference type="InterPro" id="IPR036265">
    <property type="entry name" value="HIT-like_sf"/>
</dbReference>
<dbReference type="InterPro" id="IPR052908">
    <property type="entry name" value="AP-4-A_phosphorylase"/>
</dbReference>
<dbReference type="GO" id="GO:0003824">
    <property type="term" value="F:catalytic activity"/>
    <property type="evidence" value="ECO:0007669"/>
    <property type="project" value="InterPro"/>
</dbReference>
<dbReference type="PANTHER" id="PTHR42997:SF1">
    <property type="entry name" value="AP-4-A PHOSPHORYLASE"/>
    <property type="match status" value="1"/>
</dbReference>
<accession>A0A2V2MQ03</accession>
<gene>
    <name evidence="5" type="ORF">DLD82_18010</name>
</gene>
<dbReference type="Proteomes" id="UP000245934">
    <property type="component" value="Unassembled WGS sequence"/>
</dbReference>
<evidence type="ECO:0000313" key="5">
    <source>
        <dbReference type="EMBL" id="PWR69489.1"/>
    </source>
</evidence>
<dbReference type="Pfam" id="PF01230">
    <property type="entry name" value="HIT"/>
    <property type="match status" value="1"/>
</dbReference>
<reference evidence="5 6" key="1">
    <citation type="submission" date="2018-05" db="EMBL/GenBank/DDBJ databases">
        <title>Draft genome of Methanospirillum stamsii Pt1.</title>
        <authorList>
            <person name="Dueholm M.S."/>
            <person name="Nielsen P.H."/>
            <person name="Bakmann L.F."/>
            <person name="Otzen D.E."/>
        </authorList>
    </citation>
    <scope>NUCLEOTIDE SEQUENCE [LARGE SCALE GENOMIC DNA]</scope>
    <source>
        <strain evidence="5 6">Pt1</strain>
    </source>
</reference>
<sequence length="125" mass="14306">MDSVICPFCNPEKNEVTLENEYVYARYDKYPVSPGHLLIIPKRHIRSVFEADYQEIENLYDLVCKAKEFLDGKYAPDGYNIGINDGNAAGQTIMHLHIHVIPRYFGDMDNPKGGVRGVIPDKQKY</sequence>
<dbReference type="PROSITE" id="PS00892">
    <property type="entry name" value="HIT_1"/>
    <property type="match status" value="1"/>
</dbReference>
<dbReference type="Gene3D" id="3.30.428.10">
    <property type="entry name" value="HIT-like"/>
    <property type="match status" value="1"/>
</dbReference>
<evidence type="ECO:0000313" key="6">
    <source>
        <dbReference type="Proteomes" id="UP000245934"/>
    </source>
</evidence>
<dbReference type="InterPro" id="IPR011146">
    <property type="entry name" value="HIT-like"/>
</dbReference>
<evidence type="ECO:0000259" key="4">
    <source>
        <dbReference type="PROSITE" id="PS51084"/>
    </source>
</evidence>
<dbReference type="EMBL" id="QGMZ01000080">
    <property type="protein sequence ID" value="PWR69489.1"/>
    <property type="molecule type" value="Genomic_DNA"/>
</dbReference>
<dbReference type="SUPFAM" id="SSF54197">
    <property type="entry name" value="HIT-like"/>
    <property type="match status" value="1"/>
</dbReference>